<keyword evidence="4" id="KW-0238">DNA-binding</keyword>
<dbReference type="CDD" id="cd00130">
    <property type="entry name" value="PAS"/>
    <property type="match status" value="2"/>
</dbReference>
<dbReference type="AlphaFoldDB" id="A0A923PMK8"/>
<dbReference type="InterPro" id="IPR025662">
    <property type="entry name" value="Sigma_54_int_dom_ATP-bd_1"/>
</dbReference>
<dbReference type="Gene3D" id="1.10.8.60">
    <property type="match status" value="1"/>
</dbReference>
<dbReference type="Gene3D" id="3.40.50.300">
    <property type="entry name" value="P-loop containing nucleotide triphosphate hydrolases"/>
    <property type="match status" value="1"/>
</dbReference>
<gene>
    <name evidence="8" type="ORF">H9S92_15015</name>
</gene>
<dbReference type="Pfam" id="PF25601">
    <property type="entry name" value="AAA_lid_14"/>
    <property type="match status" value="1"/>
</dbReference>
<protein>
    <submittedName>
        <fullName evidence="8">Sigma 54-interacting transcriptional regulator</fullName>
    </submittedName>
</protein>
<feature type="domain" description="Sigma-54 factor interaction" evidence="7">
    <location>
        <begin position="533"/>
        <end position="762"/>
    </location>
</feature>
<dbReference type="EMBL" id="JACSIT010000138">
    <property type="protein sequence ID" value="MBC6995481.1"/>
    <property type="molecule type" value="Genomic_DNA"/>
</dbReference>
<dbReference type="SUPFAM" id="SSF46689">
    <property type="entry name" value="Homeodomain-like"/>
    <property type="match status" value="1"/>
</dbReference>
<dbReference type="InterPro" id="IPR058031">
    <property type="entry name" value="AAA_lid_NorR"/>
</dbReference>
<reference evidence="8" key="1">
    <citation type="submission" date="2020-08" db="EMBL/GenBank/DDBJ databases">
        <title>Lewinella bacteria from marine environments.</title>
        <authorList>
            <person name="Zhong Y."/>
        </authorList>
    </citation>
    <scope>NUCLEOTIDE SEQUENCE</scope>
    <source>
        <strain evidence="8">KCTC 42187</strain>
    </source>
</reference>
<evidence type="ECO:0000256" key="4">
    <source>
        <dbReference type="ARBA" id="ARBA00023125"/>
    </source>
</evidence>
<dbReference type="InterPro" id="IPR013656">
    <property type="entry name" value="PAS_4"/>
</dbReference>
<dbReference type="InterPro" id="IPR025944">
    <property type="entry name" value="Sigma_54_int_dom_CS"/>
</dbReference>
<evidence type="ECO:0000256" key="3">
    <source>
        <dbReference type="ARBA" id="ARBA00023015"/>
    </source>
</evidence>
<dbReference type="PROSITE" id="PS00675">
    <property type="entry name" value="SIGMA54_INTERACT_1"/>
    <property type="match status" value="1"/>
</dbReference>
<keyword evidence="9" id="KW-1185">Reference proteome</keyword>
<dbReference type="CDD" id="cd00009">
    <property type="entry name" value="AAA"/>
    <property type="match status" value="1"/>
</dbReference>
<dbReference type="InterPro" id="IPR000014">
    <property type="entry name" value="PAS"/>
</dbReference>
<keyword evidence="5" id="KW-0804">Transcription</keyword>
<dbReference type="InterPro" id="IPR027417">
    <property type="entry name" value="P-loop_NTPase"/>
</dbReference>
<dbReference type="Gene3D" id="1.10.10.60">
    <property type="entry name" value="Homeodomain-like"/>
    <property type="match status" value="1"/>
</dbReference>
<dbReference type="PROSITE" id="PS00688">
    <property type="entry name" value="SIGMA54_INTERACT_3"/>
    <property type="match status" value="1"/>
</dbReference>
<dbReference type="FunFam" id="3.40.50.300:FF:000006">
    <property type="entry name" value="DNA-binding transcriptional regulator NtrC"/>
    <property type="match status" value="1"/>
</dbReference>
<dbReference type="InterPro" id="IPR035965">
    <property type="entry name" value="PAS-like_dom_sf"/>
</dbReference>
<evidence type="ECO:0000313" key="9">
    <source>
        <dbReference type="Proteomes" id="UP000650081"/>
    </source>
</evidence>
<dbReference type="Pfam" id="PF00158">
    <property type="entry name" value="Sigma54_activat"/>
    <property type="match status" value="1"/>
</dbReference>
<dbReference type="Pfam" id="PF00989">
    <property type="entry name" value="PAS"/>
    <property type="match status" value="1"/>
</dbReference>
<dbReference type="InterPro" id="IPR002078">
    <property type="entry name" value="Sigma_54_int"/>
</dbReference>
<dbReference type="PROSITE" id="PS50045">
    <property type="entry name" value="SIGMA54_INTERACT_4"/>
    <property type="match status" value="1"/>
</dbReference>
<dbReference type="PANTHER" id="PTHR32071:SF57">
    <property type="entry name" value="C4-DICARBOXYLATE TRANSPORT TRANSCRIPTIONAL REGULATORY PROTEIN DCTD"/>
    <property type="match status" value="1"/>
</dbReference>
<evidence type="ECO:0000259" key="7">
    <source>
        <dbReference type="PROSITE" id="PS50045"/>
    </source>
</evidence>
<dbReference type="InterPro" id="IPR003593">
    <property type="entry name" value="AAA+_ATPase"/>
</dbReference>
<proteinExistence type="predicted"/>
<dbReference type="InterPro" id="IPR013767">
    <property type="entry name" value="PAS_fold"/>
</dbReference>
<dbReference type="GO" id="GO:0043565">
    <property type="term" value="F:sequence-specific DNA binding"/>
    <property type="evidence" value="ECO:0007669"/>
    <property type="project" value="InterPro"/>
</dbReference>
<dbReference type="SMART" id="SM00091">
    <property type="entry name" value="PAS"/>
    <property type="match status" value="3"/>
</dbReference>
<dbReference type="RefSeq" id="WP_187467515.1">
    <property type="nucleotide sequence ID" value="NZ_JACSIT010000138.1"/>
</dbReference>
<comment type="caution">
    <text evidence="8">The sequence shown here is derived from an EMBL/GenBank/DDBJ whole genome shotgun (WGS) entry which is preliminary data.</text>
</comment>
<dbReference type="InterPro" id="IPR009057">
    <property type="entry name" value="Homeodomain-like_sf"/>
</dbReference>
<dbReference type="Pfam" id="PF13188">
    <property type="entry name" value="PAS_8"/>
    <property type="match status" value="1"/>
</dbReference>
<sequence length="851" mass="95318">MPETPAHTSLHRHQAAFSLLAEGVVWIDQAGKIRGGNTVAAQLLGYDLARLAELSYFEINPHFSLMGWKKFWAQLPDPGRERLETEFVNAAGKLFSVRGWVSFDDFQDANRLCLVVFSSTEAGRREADLLEAVQRDGEVGGWEYNLSTGQVYLAANVRRWLGWSPERDFYPAAEFLAKITPQVSAAHLREAQSTYQRSLASAKPFEQALTLADAQGESKNYWLRGNSVENELEVYKLYGTLRPEQQHRANPIPVGEAGVWTASLDHSLDAVYWVDLPTESIVFANARACEQTGFSRRELQSQNLAALVEEAALPALKSALRALPTQPYQELRLSTLRKDGGTSPIQANLHLHRSEDGKELAIVVAHDVSRNQEDAEFRALQSATLDMLQEWVVWLDKDGQIVWLNTAARRKLSRLTSRELTGLSLQELLPDLEVPSLGQVRQDRLEARLQAATDYVYTDPGGTERTLQVHFEPVAAETRLFLCVLCRDVTQEHNNKRRLTQAKKRVDELRAQLESENEVLKAEIETVHAAGPILTVSKKYQRILGQIGQVAGTDATVLITGETGTGKELLAQSIHNFSSRGSRRMVSVNCAALPENLIESELFGHERGAFTGAFAQKKGKFELANGGTLFLDEIGEMPLDMQAKLLRALQEGEIQRIGSNEVISVDVRVVAATNRNLERMIKEGRFREDLYYRLNVFPIHNLPLRERREDIPVLVNHFTRQYAEKMGRTITQINQRDLNELVAYDFPGNVRELINLVERAVITANGSTLNLGASLRALRRTDRSEEGIGFSGTDALVPFEEMQRRYIIEALRRCKGKITGPGGAAELLDVNGRTLMSKMNKLGISRNDFGR</sequence>
<dbReference type="PROSITE" id="PS00676">
    <property type="entry name" value="SIGMA54_INTERACT_2"/>
    <property type="match status" value="1"/>
</dbReference>
<organism evidence="8 9">
    <name type="scientific">Neolewinella lacunae</name>
    <dbReference type="NCBI Taxonomy" id="1517758"/>
    <lineage>
        <taxon>Bacteria</taxon>
        <taxon>Pseudomonadati</taxon>
        <taxon>Bacteroidota</taxon>
        <taxon>Saprospiria</taxon>
        <taxon>Saprospirales</taxon>
        <taxon>Lewinellaceae</taxon>
        <taxon>Neolewinella</taxon>
    </lineage>
</organism>
<dbReference type="Gene3D" id="3.30.450.20">
    <property type="entry name" value="PAS domain"/>
    <property type="match status" value="4"/>
</dbReference>
<keyword evidence="2" id="KW-0067">ATP-binding</keyword>
<keyword evidence="3" id="KW-0805">Transcription regulation</keyword>
<dbReference type="InterPro" id="IPR002197">
    <property type="entry name" value="HTH_Fis"/>
</dbReference>
<dbReference type="SMART" id="SM00382">
    <property type="entry name" value="AAA"/>
    <property type="match status" value="1"/>
</dbReference>
<dbReference type="GO" id="GO:0006355">
    <property type="term" value="P:regulation of DNA-templated transcription"/>
    <property type="evidence" value="ECO:0007669"/>
    <property type="project" value="InterPro"/>
</dbReference>
<dbReference type="InterPro" id="IPR025943">
    <property type="entry name" value="Sigma_54_int_dom_ATP-bd_2"/>
</dbReference>
<name>A0A923PMK8_9BACT</name>
<accession>A0A923PMK8</accession>
<evidence type="ECO:0000256" key="5">
    <source>
        <dbReference type="ARBA" id="ARBA00023163"/>
    </source>
</evidence>
<evidence type="ECO:0000256" key="2">
    <source>
        <dbReference type="ARBA" id="ARBA00022840"/>
    </source>
</evidence>
<dbReference type="Proteomes" id="UP000650081">
    <property type="component" value="Unassembled WGS sequence"/>
</dbReference>
<dbReference type="NCBIfam" id="TIGR00229">
    <property type="entry name" value="sensory_box"/>
    <property type="match status" value="2"/>
</dbReference>
<dbReference type="Pfam" id="PF02954">
    <property type="entry name" value="HTH_8"/>
    <property type="match status" value="1"/>
</dbReference>
<keyword evidence="1" id="KW-0547">Nucleotide-binding</keyword>
<dbReference type="Pfam" id="PF08448">
    <property type="entry name" value="PAS_4"/>
    <property type="match status" value="1"/>
</dbReference>
<keyword evidence="6" id="KW-0175">Coiled coil</keyword>
<evidence type="ECO:0000256" key="6">
    <source>
        <dbReference type="SAM" id="Coils"/>
    </source>
</evidence>
<dbReference type="PANTHER" id="PTHR32071">
    <property type="entry name" value="TRANSCRIPTIONAL REGULATORY PROTEIN"/>
    <property type="match status" value="1"/>
</dbReference>
<dbReference type="SUPFAM" id="SSF55785">
    <property type="entry name" value="PYP-like sensor domain (PAS domain)"/>
    <property type="match status" value="3"/>
</dbReference>
<dbReference type="SUPFAM" id="SSF52540">
    <property type="entry name" value="P-loop containing nucleoside triphosphate hydrolases"/>
    <property type="match status" value="1"/>
</dbReference>
<evidence type="ECO:0000313" key="8">
    <source>
        <dbReference type="EMBL" id="MBC6995481.1"/>
    </source>
</evidence>
<evidence type="ECO:0000256" key="1">
    <source>
        <dbReference type="ARBA" id="ARBA00022741"/>
    </source>
</evidence>
<feature type="coiled-coil region" evidence="6">
    <location>
        <begin position="492"/>
        <end position="530"/>
    </location>
</feature>
<dbReference type="GO" id="GO:0005524">
    <property type="term" value="F:ATP binding"/>
    <property type="evidence" value="ECO:0007669"/>
    <property type="project" value="UniProtKB-KW"/>
</dbReference>